<keyword evidence="3" id="KW-0902">Two-component regulatory system</keyword>
<dbReference type="InterPro" id="IPR000700">
    <property type="entry name" value="PAS-assoc_C"/>
</dbReference>
<dbReference type="InterPro" id="IPR011712">
    <property type="entry name" value="Sig_transdc_His_kin_sub3_dim/P"/>
</dbReference>
<dbReference type="InterPro" id="IPR013656">
    <property type="entry name" value="PAS_4"/>
</dbReference>
<dbReference type="GO" id="GO:0016020">
    <property type="term" value="C:membrane"/>
    <property type="evidence" value="ECO:0007669"/>
    <property type="project" value="InterPro"/>
</dbReference>
<dbReference type="Gene3D" id="3.30.565.10">
    <property type="entry name" value="Histidine kinase-like ATPase, C-terminal domain"/>
    <property type="match status" value="1"/>
</dbReference>
<dbReference type="GO" id="GO:0000155">
    <property type="term" value="F:phosphorelay sensor kinase activity"/>
    <property type="evidence" value="ECO:0007669"/>
    <property type="project" value="InterPro"/>
</dbReference>
<dbReference type="Pfam" id="PF07730">
    <property type="entry name" value="HisKA_3"/>
    <property type="match status" value="1"/>
</dbReference>
<evidence type="ECO:0000256" key="4">
    <source>
        <dbReference type="SAM" id="MobiDB-lite"/>
    </source>
</evidence>
<dbReference type="AlphaFoldDB" id="A0A4U6QME5"/>
<evidence type="ECO:0000259" key="5">
    <source>
        <dbReference type="PROSITE" id="PS50113"/>
    </source>
</evidence>
<dbReference type="Pfam" id="PF02518">
    <property type="entry name" value="HATPase_c"/>
    <property type="match status" value="1"/>
</dbReference>
<sequence>MKDGGSVALPSIAVSDPVPGPVEPSRSTGRSRATHRAEEFVLAAVERRYREVLDSIPSLSLLVFGPGLVVQLAAGSLLRRAGYDPDEMVGLPFGEAVSEPVGRRLVPDLERALRGSSVDTHFTSPVNGWEYVIRIRPVRDARGTVVGGLLLSEDVTGPRLLQRQLEQVQRASRVGSVRYEMGHGWVFDPMLWELLGLVDVDSDAGSDTAVRLGPGQAHADASWVIDLVVPEDRPRVQHAYGTVLAEGGEVTVDYRLRGSDTGGVQYVRGTCQALVDDQGRLLQAMITHSDVTGAVLAMQSVESARTESANARTAMLRQASDLLVDSGKPVPELVQKVTELAAAGLGDGAMVRILEPSGRTVEADFVAHRDPAARARLAEFAALSAPFFDRSAGVERWLYGRGRCVSSLHRDAATIVGPDGLTTPYGQIPHYVFAPIRHDGAVLGVLGVIRRDPDRPYDPGDDDLTQVLADRVGAVIAHGRTRAWVEQQGRERAAILGRITQLSAEQRELVDQLGDVEQRERILLAEAIHDDPMQTIVAAAMRIDTLAMSMSGEAGAELERLVDMLESAVDRLRTLIVALNPPDLSEGLGPALLNLARGIFTGTRTRVTFEGRQHVGLSMGAKGTVYRIFREALVNARKHADADEVVLRVEDSADEVRVSLSDDGVGADSFDSAPGHLGMITMRARAHAEGGELTVSGSRGEGTHVVLVLPRRRADSSSTDRRTMAGQHARPASPTDGASDS</sequence>
<dbReference type="SUPFAM" id="SSF55781">
    <property type="entry name" value="GAF domain-like"/>
    <property type="match status" value="1"/>
</dbReference>
<dbReference type="OrthoDB" id="144293at2"/>
<dbReference type="CDD" id="cd16917">
    <property type="entry name" value="HATPase_UhpB-NarQ-NarX-like"/>
    <property type="match status" value="1"/>
</dbReference>
<dbReference type="SMART" id="SM00387">
    <property type="entry name" value="HATPase_c"/>
    <property type="match status" value="1"/>
</dbReference>
<name>A0A4U6QME5_9ACTN</name>
<dbReference type="Pfam" id="PF08448">
    <property type="entry name" value="PAS_4"/>
    <property type="match status" value="1"/>
</dbReference>
<keyword evidence="2" id="KW-0418">Kinase</keyword>
<feature type="region of interest" description="Disordered" evidence="4">
    <location>
        <begin position="1"/>
        <end position="33"/>
    </location>
</feature>
<dbReference type="Pfam" id="PF08447">
    <property type="entry name" value="PAS_3"/>
    <property type="match status" value="1"/>
</dbReference>
<dbReference type="InterPro" id="IPR003594">
    <property type="entry name" value="HATPase_dom"/>
</dbReference>
<evidence type="ECO:0000313" key="7">
    <source>
        <dbReference type="Proteomes" id="UP000306985"/>
    </source>
</evidence>
<comment type="caution">
    <text evidence="6">The sequence shown here is derived from an EMBL/GenBank/DDBJ whole genome shotgun (WGS) entry which is preliminary data.</text>
</comment>
<dbReference type="Gene3D" id="3.30.450.40">
    <property type="match status" value="1"/>
</dbReference>
<dbReference type="InterPro" id="IPR013655">
    <property type="entry name" value="PAS_fold_3"/>
</dbReference>
<protein>
    <submittedName>
        <fullName evidence="6">GAF domain-containing protein</fullName>
    </submittedName>
</protein>
<evidence type="ECO:0000256" key="1">
    <source>
        <dbReference type="ARBA" id="ARBA00022679"/>
    </source>
</evidence>
<dbReference type="Pfam" id="PF01590">
    <property type="entry name" value="GAF"/>
    <property type="match status" value="1"/>
</dbReference>
<evidence type="ECO:0000256" key="3">
    <source>
        <dbReference type="ARBA" id="ARBA00023012"/>
    </source>
</evidence>
<dbReference type="InterPro" id="IPR050482">
    <property type="entry name" value="Sensor_HK_TwoCompSys"/>
</dbReference>
<evidence type="ECO:0000313" key="6">
    <source>
        <dbReference type="EMBL" id="TKV61794.1"/>
    </source>
</evidence>
<organism evidence="6 7">
    <name type="scientific">Nakamurella flava</name>
    <dbReference type="NCBI Taxonomy" id="2576308"/>
    <lineage>
        <taxon>Bacteria</taxon>
        <taxon>Bacillati</taxon>
        <taxon>Actinomycetota</taxon>
        <taxon>Actinomycetes</taxon>
        <taxon>Nakamurellales</taxon>
        <taxon>Nakamurellaceae</taxon>
        <taxon>Nakamurella</taxon>
    </lineage>
</organism>
<proteinExistence type="predicted"/>
<evidence type="ECO:0000256" key="2">
    <source>
        <dbReference type="ARBA" id="ARBA00022777"/>
    </source>
</evidence>
<dbReference type="SUPFAM" id="SSF55874">
    <property type="entry name" value="ATPase domain of HSP90 chaperone/DNA topoisomerase II/histidine kinase"/>
    <property type="match status" value="1"/>
</dbReference>
<dbReference type="CDD" id="cd00130">
    <property type="entry name" value="PAS"/>
    <property type="match status" value="1"/>
</dbReference>
<dbReference type="InterPro" id="IPR029016">
    <property type="entry name" value="GAF-like_dom_sf"/>
</dbReference>
<gene>
    <name evidence="6" type="ORF">FDO65_09695</name>
</gene>
<keyword evidence="7" id="KW-1185">Reference proteome</keyword>
<accession>A0A4U6QME5</accession>
<dbReference type="Proteomes" id="UP000306985">
    <property type="component" value="Unassembled WGS sequence"/>
</dbReference>
<feature type="compositionally biased region" description="Basic and acidic residues" evidence="4">
    <location>
        <begin position="712"/>
        <end position="723"/>
    </location>
</feature>
<dbReference type="EMBL" id="SZZH01000001">
    <property type="protein sequence ID" value="TKV61794.1"/>
    <property type="molecule type" value="Genomic_DNA"/>
</dbReference>
<feature type="region of interest" description="Disordered" evidence="4">
    <location>
        <begin position="710"/>
        <end position="741"/>
    </location>
</feature>
<dbReference type="InterPro" id="IPR000014">
    <property type="entry name" value="PAS"/>
</dbReference>
<dbReference type="InterPro" id="IPR035965">
    <property type="entry name" value="PAS-like_dom_sf"/>
</dbReference>
<dbReference type="InterPro" id="IPR036890">
    <property type="entry name" value="HATPase_C_sf"/>
</dbReference>
<feature type="domain" description="PAC" evidence="5">
    <location>
        <begin position="116"/>
        <end position="167"/>
    </location>
</feature>
<dbReference type="PROSITE" id="PS50113">
    <property type="entry name" value="PAC"/>
    <property type="match status" value="1"/>
</dbReference>
<dbReference type="GO" id="GO:0046983">
    <property type="term" value="F:protein dimerization activity"/>
    <property type="evidence" value="ECO:0007669"/>
    <property type="project" value="InterPro"/>
</dbReference>
<keyword evidence="1" id="KW-0808">Transferase</keyword>
<reference evidence="6 7" key="1">
    <citation type="submission" date="2019-05" db="EMBL/GenBank/DDBJ databases">
        <title>Nakamurella sp. N5BH11, whole genome shotgun sequence.</title>
        <authorList>
            <person name="Tuo L."/>
        </authorList>
    </citation>
    <scope>NUCLEOTIDE SEQUENCE [LARGE SCALE GENOMIC DNA]</scope>
    <source>
        <strain evidence="6 7">N5BH11</strain>
    </source>
</reference>
<dbReference type="Gene3D" id="3.30.450.20">
    <property type="entry name" value="PAS domain"/>
    <property type="match status" value="2"/>
</dbReference>
<dbReference type="SUPFAM" id="SSF55785">
    <property type="entry name" value="PYP-like sensor domain (PAS domain)"/>
    <property type="match status" value="2"/>
</dbReference>
<dbReference type="InterPro" id="IPR003018">
    <property type="entry name" value="GAF"/>
</dbReference>
<dbReference type="PANTHER" id="PTHR24421">
    <property type="entry name" value="NITRATE/NITRITE SENSOR PROTEIN NARX-RELATED"/>
    <property type="match status" value="1"/>
</dbReference>